<keyword evidence="1" id="KW-0812">Transmembrane</keyword>
<protein>
    <submittedName>
        <fullName evidence="2">Membrane protein</fullName>
    </submittedName>
</protein>
<accession>A0ABU0K3K7</accession>
<evidence type="ECO:0000313" key="2">
    <source>
        <dbReference type="EMBL" id="MDQ0483950.1"/>
    </source>
</evidence>
<dbReference type="Proteomes" id="UP001226720">
    <property type="component" value="Unassembled WGS sequence"/>
</dbReference>
<gene>
    <name evidence="2" type="ORF">QO000_002934</name>
</gene>
<keyword evidence="1" id="KW-0472">Membrane</keyword>
<evidence type="ECO:0000256" key="1">
    <source>
        <dbReference type="SAM" id="Phobius"/>
    </source>
</evidence>
<reference evidence="2" key="1">
    <citation type="submission" date="2023-07" db="EMBL/GenBank/DDBJ databases">
        <title>Genomic Encyclopedia of Type Strains, Phase IV (KMG-IV): sequencing the most valuable type-strain genomes for metagenomic binning, comparative biology and taxonomic classification.</title>
        <authorList>
            <person name="Goeker M."/>
        </authorList>
    </citation>
    <scope>NUCLEOTIDE SEQUENCE [LARGE SCALE GENOMIC DNA]</scope>
    <source>
        <strain evidence="2">JSM 076093</strain>
    </source>
</reference>
<comment type="caution">
    <text evidence="2">The sequence shown here is derived from an EMBL/GenBank/DDBJ whole genome shotgun (WGS) entry which is preliminary data.</text>
</comment>
<name>A0ABU0K3K7_9BACL</name>
<evidence type="ECO:0000313" key="3">
    <source>
        <dbReference type="Proteomes" id="UP001226720"/>
    </source>
</evidence>
<organism evidence="2 3">
    <name type="scientific">Guptibacillus hwajinpoensis</name>
    <dbReference type="NCBI Taxonomy" id="208199"/>
    <lineage>
        <taxon>Bacteria</taxon>
        <taxon>Bacillati</taxon>
        <taxon>Bacillota</taxon>
        <taxon>Bacilli</taxon>
        <taxon>Bacillales</taxon>
        <taxon>Guptibacillaceae</taxon>
        <taxon>Guptibacillus</taxon>
    </lineage>
</organism>
<dbReference type="EMBL" id="JAUSWM010000005">
    <property type="protein sequence ID" value="MDQ0483950.1"/>
    <property type="molecule type" value="Genomic_DNA"/>
</dbReference>
<keyword evidence="3" id="KW-1185">Reference proteome</keyword>
<keyword evidence="1" id="KW-1133">Transmembrane helix</keyword>
<proteinExistence type="predicted"/>
<feature type="transmembrane region" description="Helical" evidence="1">
    <location>
        <begin position="42"/>
        <end position="68"/>
    </location>
</feature>
<sequence length="69" mass="7658">MPFLFLLIALLVLFSGAFMLGPLFLLVSLVSAIYYSRKRKYVVASIVTFFVSLLLLIAIGTTAIVIIFK</sequence>